<dbReference type="Gene3D" id="1.10.10.1590">
    <property type="entry name" value="NADH-quinone oxidoreductase subunit E"/>
    <property type="match status" value="1"/>
</dbReference>
<dbReference type="Pfam" id="PF01257">
    <property type="entry name" value="2Fe-2S_thioredx"/>
    <property type="match status" value="1"/>
</dbReference>
<dbReference type="Gene3D" id="3.40.30.10">
    <property type="entry name" value="Glutaredoxin"/>
    <property type="match status" value="1"/>
</dbReference>
<dbReference type="Proteomes" id="UP000606730">
    <property type="component" value="Unassembled WGS sequence"/>
</dbReference>
<reference evidence="8" key="2">
    <citation type="submission" date="2020-09" db="EMBL/GenBank/DDBJ databases">
        <authorList>
            <person name="Sun Q."/>
            <person name="Zhou Y."/>
        </authorList>
    </citation>
    <scope>NUCLEOTIDE SEQUENCE</scope>
    <source>
        <strain evidence="8">CGMCC 1.16012</strain>
    </source>
</reference>
<dbReference type="InterPro" id="IPR041921">
    <property type="entry name" value="NuoE_N"/>
</dbReference>
<dbReference type="AlphaFoldDB" id="A0A917AER9"/>
<evidence type="ECO:0000313" key="9">
    <source>
        <dbReference type="Proteomes" id="UP000606730"/>
    </source>
</evidence>
<dbReference type="NCBIfam" id="NF004638">
    <property type="entry name" value="PRK05988.1"/>
    <property type="match status" value="1"/>
</dbReference>
<evidence type="ECO:0000313" key="8">
    <source>
        <dbReference type="EMBL" id="GGE45629.1"/>
    </source>
</evidence>
<dbReference type="GO" id="GO:0051537">
    <property type="term" value="F:2 iron, 2 sulfur cluster binding"/>
    <property type="evidence" value="ECO:0007669"/>
    <property type="project" value="UniProtKB-KW"/>
</dbReference>
<keyword evidence="4 7" id="KW-0408">Iron</keyword>
<dbReference type="SUPFAM" id="SSF52833">
    <property type="entry name" value="Thioredoxin-like"/>
    <property type="match status" value="1"/>
</dbReference>
<dbReference type="InterPro" id="IPR036249">
    <property type="entry name" value="Thioredoxin-like_sf"/>
</dbReference>
<comment type="cofactor">
    <cofactor evidence="6">
        <name>[2Fe-2S] cluster</name>
        <dbReference type="ChEBI" id="CHEBI:190135"/>
    </cofactor>
</comment>
<comment type="similarity">
    <text evidence="1">Belongs to the complex I 24 kDa subunit family.</text>
</comment>
<keyword evidence="2 7" id="KW-0001">2Fe-2S</keyword>
<evidence type="ECO:0000256" key="1">
    <source>
        <dbReference type="ARBA" id="ARBA00010643"/>
    </source>
</evidence>
<comment type="cofactor">
    <cofactor evidence="7">
        <name>[2Fe-2S] cluster</name>
        <dbReference type="ChEBI" id="CHEBI:190135"/>
    </cofactor>
    <text evidence="7">Binds 1 [2Fe-2S] cluster.</text>
</comment>
<evidence type="ECO:0000256" key="7">
    <source>
        <dbReference type="PIRSR" id="PIRSR000216-1"/>
    </source>
</evidence>
<feature type="binding site" evidence="7">
    <location>
        <position position="129"/>
    </location>
    <ligand>
        <name>[2Fe-2S] cluster</name>
        <dbReference type="ChEBI" id="CHEBI:190135"/>
    </ligand>
</feature>
<evidence type="ECO:0000256" key="4">
    <source>
        <dbReference type="ARBA" id="ARBA00023004"/>
    </source>
</evidence>
<dbReference type="PIRSF" id="PIRSF000216">
    <property type="entry name" value="NADH_DH_24kDa"/>
    <property type="match status" value="1"/>
</dbReference>
<dbReference type="PANTHER" id="PTHR43342">
    <property type="entry name" value="NADH-QUINONE OXIDOREDUCTASE, E SUBUNIT"/>
    <property type="match status" value="1"/>
</dbReference>
<feature type="binding site" evidence="7">
    <location>
        <position position="125"/>
    </location>
    <ligand>
        <name>[2Fe-2S] cluster</name>
        <dbReference type="ChEBI" id="CHEBI:190135"/>
    </ligand>
</feature>
<evidence type="ECO:0000256" key="3">
    <source>
        <dbReference type="ARBA" id="ARBA00022723"/>
    </source>
</evidence>
<evidence type="ECO:0000256" key="2">
    <source>
        <dbReference type="ARBA" id="ARBA00022714"/>
    </source>
</evidence>
<protein>
    <submittedName>
        <fullName evidence="8">Formate dehydrogenase subunit gamma</fullName>
    </submittedName>
</protein>
<reference evidence="8" key="1">
    <citation type="journal article" date="2014" name="Int. J. Syst. Evol. Microbiol.">
        <title>Complete genome sequence of Corynebacterium casei LMG S-19264T (=DSM 44701T), isolated from a smear-ripened cheese.</title>
        <authorList>
            <consortium name="US DOE Joint Genome Institute (JGI-PGF)"/>
            <person name="Walter F."/>
            <person name="Albersmeier A."/>
            <person name="Kalinowski J."/>
            <person name="Ruckert C."/>
        </authorList>
    </citation>
    <scope>NUCLEOTIDE SEQUENCE</scope>
    <source>
        <strain evidence="8">CGMCC 1.16012</strain>
    </source>
</reference>
<keyword evidence="3 7" id="KW-0479">Metal-binding</keyword>
<gene>
    <name evidence="8" type="primary">fdsG</name>
    <name evidence="8" type="ORF">GCM10011517_11590</name>
</gene>
<name>A0A917AER9_9RHOB</name>
<accession>A0A917AER9</accession>
<feature type="binding site" evidence="7">
    <location>
        <position position="84"/>
    </location>
    <ligand>
        <name>[2Fe-2S] cluster</name>
        <dbReference type="ChEBI" id="CHEBI:190135"/>
    </ligand>
</feature>
<dbReference type="InterPro" id="IPR002023">
    <property type="entry name" value="NuoE-like"/>
</dbReference>
<evidence type="ECO:0000256" key="6">
    <source>
        <dbReference type="ARBA" id="ARBA00034078"/>
    </source>
</evidence>
<organism evidence="8 9">
    <name type="scientific">Actibacterium pelagium</name>
    <dbReference type="NCBI Taxonomy" id="2029103"/>
    <lineage>
        <taxon>Bacteria</taxon>
        <taxon>Pseudomonadati</taxon>
        <taxon>Pseudomonadota</taxon>
        <taxon>Alphaproteobacteria</taxon>
        <taxon>Rhodobacterales</taxon>
        <taxon>Roseobacteraceae</taxon>
        <taxon>Actibacterium</taxon>
    </lineage>
</organism>
<dbReference type="OrthoDB" id="9807941at2"/>
<keyword evidence="9" id="KW-1185">Reference proteome</keyword>
<dbReference type="CDD" id="cd03081">
    <property type="entry name" value="TRX_Fd_NuoE_FDH_gamma"/>
    <property type="match status" value="1"/>
</dbReference>
<comment type="caution">
    <text evidence="8">The sequence shown here is derived from an EMBL/GenBank/DDBJ whole genome shotgun (WGS) entry which is preliminary data.</text>
</comment>
<dbReference type="GO" id="GO:0046872">
    <property type="term" value="F:metal ion binding"/>
    <property type="evidence" value="ECO:0007669"/>
    <property type="project" value="UniProtKB-KW"/>
</dbReference>
<dbReference type="InterPro" id="IPR028431">
    <property type="entry name" value="NADP_DH_HndA-like"/>
</dbReference>
<sequence length="158" mass="16778">MQTATDASAIRARTLEIATAHDGLEAPLLPTLHGVQNALGHIPEEALLTLAEHFNLSRAEVHGVMSFYHDFKTKPGGRKVLKICRAEACQAMGADAVAAAAKDKLGVDWHETTPNGAVTLEPVYCLGLCACAPAAMLDDKVHGRVNEQLDTLLAEAQS</sequence>
<dbReference type="GO" id="GO:0016491">
    <property type="term" value="F:oxidoreductase activity"/>
    <property type="evidence" value="ECO:0007669"/>
    <property type="project" value="InterPro"/>
</dbReference>
<dbReference type="RefSeq" id="WP_095596006.1">
    <property type="nucleotide sequence ID" value="NZ_BMKN01000001.1"/>
</dbReference>
<proteinExistence type="inferred from homology"/>
<keyword evidence="5 7" id="KW-0411">Iron-sulfur</keyword>
<dbReference type="PANTHER" id="PTHR43342:SF1">
    <property type="entry name" value="BIFURCATING [FEFE] HYDROGENASE GAMMA SUBUNIT"/>
    <property type="match status" value="1"/>
</dbReference>
<feature type="binding site" evidence="7">
    <location>
        <position position="89"/>
    </location>
    <ligand>
        <name>[2Fe-2S] cluster</name>
        <dbReference type="ChEBI" id="CHEBI:190135"/>
    </ligand>
</feature>
<evidence type="ECO:0000256" key="5">
    <source>
        <dbReference type="ARBA" id="ARBA00023014"/>
    </source>
</evidence>
<dbReference type="EMBL" id="BMKN01000001">
    <property type="protein sequence ID" value="GGE45629.1"/>
    <property type="molecule type" value="Genomic_DNA"/>
</dbReference>